<feature type="domain" description="Major facilitator superfamily (MFS) profile" evidence="7">
    <location>
        <begin position="35"/>
        <end position="441"/>
    </location>
</feature>
<feature type="transmembrane region" description="Helical" evidence="6">
    <location>
        <begin position="252"/>
        <end position="270"/>
    </location>
</feature>
<dbReference type="Proteomes" id="UP000285972">
    <property type="component" value="Unassembled WGS sequence"/>
</dbReference>
<evidence type="ECO:0000259" key="7">
    <source>
        <dbReference type="PROSITE" id="PS50850"/>
    </source>
</evidence>
<sequence>MGKKDIFPEVVMSVDSNTPDVGNKKSILLTTRWRFIIMLFILYTINCIDRIALSVGMPLIAQDFSLSGKMQGLILSAFFWTYCLCQIPGGKAADRWGGRLVIGVATVIWGAFQCLSAIAVNGLFLLLTRVGLGAFEAPFMPSASKLTASWLPPRERGRGITLIDSGAPFGSAVGGLLVASLIAFFSSWRIAFFLIGVLTIVAGIVVYLYARDKPHEHKSMGKKELDFIDEQKRLAGEVQTQSTNMVLSKKTLVAMVIGRIGWAMVFFGLVTWGPSYLANGRGMNLQAMGYATFIIFLCGAIGEVVSGYLVDMLQRVLPRNVACKLLFGISGAMALVCLLALPFISDSSMAVIVLAIGVFFHLWGGLYWIIPAMLSPENKIGLVGGIMNFAGTSSGIFVPIIVGFLVDMTGGYTAALYFFAGCAFAYLLGSLCINFGSSSPKTTG</sequence>
<evidence type="ECO:0000256" key="5">
    <source>
        <dbReference type="ARBA" id="ARBA00038514"/>
    </source>
</evidence>
<evidence type="ECO:0000256" key="6">
    <source>
        <dbReference type="SAM" id="Phobius"/>
    </source>
</evidence>
<proteinExistence type="inferred from homology"/>
<keyword evidence="3 6" id="KW-1133">Transmembrane helix</keyword>
<dbReference type="InterPro" id="IPR011701">
    <property type="entry name" value="MFS"/>
</dbReference>
<comment type="subcellular location">
    <subcellularLocation>
        <location evidence="1">Membrane</location>
        <topology evidence="1">Multi-pass membrane protein</topology>
    </subcellularLocation>
</comment>
<name>A0AAE8JLT7_9GAMM</name>
<reference evidence="8 9" key="1">
    <citation type="submission" date="2016-09" db="EMBL/GenBank/DDBJ databases">
        <authorList>
            <person name="Doonan J."/>
            <person name="Pachebat J.A."/>
            <person name="Golyshin P.N."/>
            <person name="Denman S."/>
            <person name="Mcdonald J.E."/>
        </authorList>
    </citation>
    <scope>NUCLEOTIDE SEQUENCE [LARGE SCALE GENOMIC DNA]</scope>
    <source>
        <strain evidence="8 9">FRB141</strain>
    </source>
</reference>
<keyword evidence="2 6" id="KW-0812">Transmembrane</keyword>
<keyword evidence="4 6" id="KW-0472">Membrane</keyword>
<feature type="transmembrane region" description="Helical" evidence="6">
    <location>
        <begin position="322"/>
        <end position="344"/>
    </location>
</feature>
<dbReference type="GeneID" id="70908637"/>
<feature type="transmembrane region" description="Helical" evidence="6">
    <location>
        <begin position="290"/>
        <end position="310"/>
    </location>
</feature>
<feature type="transmembrane region" description="Helical" evidence="6">
    <location>
        <begin position="382"/>
        <end position="406"/>
    </location>
</feature>
<dbReference type="EMBL" id="MJLX01000060">
    <property type="protein sequence ID" value="RLM18927.1"/>
    <property type="molecule type" value="Genomic_DNA"/>
</dbReference>
<dbReference type="Gene3D" id="1.20.1250.20">
    <property type="entry name" value="MFS general substrate transporter like domains"/>
    <property type="match status" value="2"/>
</dbReference>
<evidence type="ECO:0000256" key="1">
    <source>
        <dbReference type="ARBA" id="ARBA00004141"/>
    </source>
</evidence>
<evidence type="ECO:0000256" key="2">
    <source>
        <dbReference type="ARBA" id="ARBA00022692"/>
    </source>
</evidence>
<feature type="transmembrane region" description="Helical" evidence="6">
    <location>
        <begin position="190"/>
        <end position="210"/>
    </location>
</feature>
<accession>A0AAE8JLT7</accession>
<comment type="similarity">
    <text evidence="5">Belongs to the major facilitator superfamily. Phthalate permease family.</text>
</comment>
<evidence type="ECO:0000313" key="8">
    <source>
        <dbReference type="EMBL" id="RLM18927.1"/>
    </source>
</evidence>
<dbReference type="AlphaFoldDB" id="A0AAE8JLT7"/>
<dbReference type="PANTHER" id="PTHR11662">
    <property type="entry name" value="SOLUTE CARRIER FAMILY 17"/>
    <property type="match status" value="1"/>
</dbReference>
<dbReference type="CDD" id="cd17319">
    <property type="entry name" value="MFS_ExuT_GudP_like"/>
    <property type="match status" value="1"/>
</dbReference>
<dbReference type="InterPro" id="IPR036259">
    <property type="entry name" value="MFS_trans_sf"/>
</dbReference>
<dbReference type="PANTHER" id="PTHR11662:SF399">
    <property type="entry name" value="FI19708P1-RELATED"/>
    <property type="match status" value="1"/>
</dbReference>
<dbReference type="InterPro" id="IPR020846">
    <property type="entry name" value="MFS_dom"/>
</dbReference>
<feature type="transmembrane region" description="Helical" evidence="6">
    <location>
        <begin position="350"/>
        <end position="370"/>
    </location>
</feature>
<dbReference type="GO" id="GO:0022857">
    <property type="term" value="F:transmembrane transporter activity"/>
    <property type="evidence" value="ECO:0007669"/>
    <property type="project" value="InterPro"/>
</dbReference>
<evidence type="ECO:0000256" key="3">
    <source>
        <dbReference type="ARBA" id="ARBA00022989"/>
    </source>
</evidence>
<comment type="caution">
    <text evidence="8">The sequence shown here is derived from an EMBL/GenBank/DDBJ whole genome shotgun (WGS) entry which is preliminary data.</text>
</comment>
<evidence type="ECO:0000256" key="4">
    <source>
        <dbReference type="ARBA" id="ARBA00023136"/>
    </source>
</evidence>
<dbReference type="SUPFAM" id="SSF103473">
    <property type="entry name" value="MFS general substrate transporter"/>
    <property type="match status" value="1"/>
</dbReference>
<dbReference type="InterPro" id="IPR050382">
    <property type="entry name" value="MFS_Na/Anion_cotransporter"/>
</dbReference>
<dbReference type="GO" id="GO:0016020">
    <property type="term" value="C:membrane"/>
    <property type="evidence" value="ECO:0007669"/>
    <property type="project" value="UniProtKB-SubCell"/>
</dbReference>
<organism evidence="8 9">
    <name type="scientific">Brenneria goodwinii</name>
    <dbReference type="NCBI Taxonomy" id="1109412"/>
    <lineage>
        <taxon>Bacteria</taxon>
        <taxon>Pseudomonadati</taxon>
        <taxon>Pseudomonadota</taxon>
        <taxon>Gammaproteobacteria</taxon>
        <taxon>Enterobacterales</taxon>
        <taxon>Pectobacteriaceae</taxon>
        <taxon>Brenneria</taxon>
    </lineage>
</organism>
<dbReference type="RefSeq" id="WP_220701782.1">
    <property type="nucleotide sequence ID" value="NZ_CP014137.1"/>
</dbReference>
<dbReference type="PROSITE" id="PS50850">
    <property type="entry name" value="MFS"/>
    <property type="match status" value="1"/>
</dbReference>
<feature type="transmembrane region" description="Helical" evidence="6">
    <location>
        <begin position="412"/>
        <end position="436"/>
    </location>
</feature>
<protein>
    <submittedName>
        <fullName evidence="8">MFS transporter</fullName>
    </submittedName>
</protein>
<evidence type="ECO:0000313" key="9">
    <source>
        <dbReference type="Proteomes" id="UP000285972"/>
    </source>
</evidence>
<gene>
    <name evidence="8" type="ORF">BIY26_17920</name>
</gene>
<dbReference type="Pfam" id="PF07690">
    <property type="entry name" value="MFS_1"/>
    <property type="match status" value="1"/>
</dbReference>
<feature type="transmembrane region" description="Helical" evidence="6">
    <location>
        <begin position="35"/>
        <end position="60"/>
    </location>
</feature>
<feature type="transmembrane region" description="Helical" evidence="6">
    <location>
        <begin position="160"/>
        <end position="184"/>
    </location>
</feature>